<comment type="similarity">
    <text evidence="1">Belongs to the protein kinase superfamily. CMGC Ser/Thr protein kinase family. CDC2/CDKX subfamily.</text>
</comment>
<dbReference type="AlphaFoldDB" id="A0A5K3EHJ8"/>
<dbReference type="GO" id="GO:0004693">
    <property type="term" value="F:cyclin-dependent protein serine/threonine kinase activity"/>
    <property type="evidence" value="ECO:0007669"/>
    <property type="project" value="UniProtKB-EC"/>
</dbReference>
<dbReference type="InterPro" id="IPR017441">
    <property type="entry name" value="Protein_kinase_ATP_BS"/>
</dbReference>
<protein>
    <recommendedName>
        <fullName evidence="2">cyclin-dependent kinase</fullName>
        <ecNumber evidence="2">2.7.11.22</ecNumber>
    </recommendedName>
</protein>
<dbReference type="InterPro" id="IPR000719">
    <property type="entry name" value="Prot_kinase_dom"/>
</dbReference>
<dbReference type="Gene3D" id="1.10.510.10">
    <property type="entry name" value="Transferase(Phosphotransferase) domain 1"/>
    <property type="match status" value="1"/>
</dbReference>
<evidence type="ECO:0000256" key="9">
    <source>
        <dbReference type="ARBA" id="ARBA00048367"/>
    </source>
</evidence>
<organism evidence="13">
    <name type="scientific">Mesocestoides corti</name>
    <name type="common">Flatworm</name>
    <dbReference type="NCBI Taxonomy" id="53468"/>
    <lineage>
        <taxon>Eukaryota</taxon>
        <taxon>Metazoa</taxon>
        <taxon>Spiralia</taxon>
        <taxon>Lophotrochozoa</taxon>
        <taxon>Platyhelminthes</taxon>
        <taxon>Cestoda</taxon>
        <taxon>Eucestoda</taxon>
        <taxon>Cyclophyllidea</taxon>
        <taxon>Mesocestoididae</taxon>
        <taxon>Mesocestoides</taxon>
    </lineage>
</organism>
<keyword evidence="7 10" id="KW-0067">ATP-binding</keyword>
<evidence type="ECO:0000313" key="13">
    <source>
        <dbReference type="WBParaSite" id="MCU_000584-RB"/>
    </source>
</evidence>
<feature type="domain" description="Protein kinase" evidence="12">
    <location>
        <begin position="24"/>
        <end position="310"/>
    </location>
</feature>
<dbReference type="Pfam" id="PF00069">
    <property type="entry name" value="Pkinase"/>
    <property type="match status" value="1"/>
</dbReference>
<dbReference type="GO" id="GO:0005634">
    <property type="term" value="C:nucleus"/>
    <property type="evidence" value="ECO:0007669"/>
    <property type="project" value="TreeGrafter"/>
</dbReference>
<evidence type="ECO:0000256" key="11">
    <source>
        <dbReference type="SAM" id="MobiDB-lite"/>
    </source>
</evidence>
<feature type="compositionally biased region" description="Low complexity" evidence="11">
    <location>
        <begin position="686"/>
        <end position="697"/>
    </location>
</feature>
<dbReference type="PROSITE" id="PS50011">
    <property type="entry name" value="PROTEIN_KINASE_DOM"/>
    <property type="match status" value="1"/>
</dbReference>
<dbReference type="SMART" id="SM00220">
    <property type="entry name" value="S_TKc"/>
    <property type="match status" value="1"/>
</dbReference>
<dbReference type="GO" id="GO:0000307">
    <property type="term" value="C:cyclin-dependent protein kinase holoenzyme complex"/>
    <property type="evidence" value="ECO:0007669"/>
    <property type="project" value="TreeGrafter"/>
</dbReference>
<feature type="compositionally biased region" description="Pro residues" evidence="11">
    <location>
        <begin position="602"/>
        <end position="613"/>
    </location>
</feature>
<keyword evidence="5 10" id="KW-0547">Nucleotide-binding</keyword>
<dbReference type="PROSITE" id="PS00107">
    <property type="entry name" value="PROTEIN_KINASE_ATP"/>
    <property type="match status" value="1"/>
</dbReference>
<evidence type="ECO:0000256" key="8">
    <source>
        <dbReference type="ARBA" id="ARBA00047811"/>
    </source>
</evidence>
<reference evidence="13" key="1">
    <citation type="submission" date="2019-11" db="UniProtKB">
        <authorList>
            <consortium name="WormBaseParasite"/>
        </authorList>
    </citation>
    <scope>IDENTIFICATION</scope>
</reference>
<name>A0A5K3EHJ8_MESCO</name>
<dbReference type="InterPro" id="IPR008271">
    <property type="entry name" value="Ser/Thr_kinase_AS"/>
</dbReference>
<evidence type="ECO:0000256" key="2">
    <source>
        <dbReference type="ARBA" id="ARBA00012425"/>
    </source>
</evidence>
<proteinExistence type="inferred from homology"/>
<dbReference type="GO" id="GO:0005524">
    <property type="term" value="F:ATP binding"/>
    <property type="evidence" value="ECO:0007669"/>
    <property type="project" value="UniProtKB-UniRule"/>
</dbReference>
<feature type="region of interest" description="Disordered" evidence="11">
    <location>
        <begin position="677"/>
        <end position="710"/>
    </location>
</feature>
<dbReference type="GO" id="GO:0030332">
    <property type="term" value="F:cyclin binding"/>
    <property type="evidence" value="ECO:0007669"/>
    <property type="project" value="TreeGrafter"/>
</dbReference>
<dbReference type="PROSITE" id="PS00108">
    <property type="entry name" value="PROTEIN_KINASE_ST"/>
    <property type="match status" value="1"/>
</dbReference>
<comment type="catalytic activity">
    <reaction evidence="9">
        <text>L-seryl-[protein] + ATP = O-phospho-L-seryl-[protein] + ADP + H(+)</text>
        <dbReference type="Rhea" id="RHEA:17989"/>
        <dbReference type="Rhea" id="RHEA-COMP:9863"/>
        <dbReference type="Rhea" id="RHEA-COMP:11604"/>
        <dbReference type="ChEBI" id="CHEBI:15378"/>
        <dbReference type="ChEBI" id="CHEBI:29999"/>
        <dbReference type="ChEBI" id="CHEBI:30616"/>
        <dbReference type="ChEBI" id="CHEBI:83421"/>
        <dbReference type="ChEBI" id="CHEBI:456216"/>
        <dbReference type="EC" id="2.7.11.22"/>
    </reaction>
</comment>
<evidence type="ECO:0000256" key="1">
    <source>
        <dbReference type="ARBA" id="ARBA00006485"/>
    </source>
</evidence>
<keyword evidence="3" id="KW-0723">Serine/threonine-protein kinase</keyword>
<evidence type="ECO:0000259" key="12">
    <source>
        <dbReference type="PROSITE" id="PS50011"/>
    </source>
</evidence>
<dbReference type="GO" id="GO:0007165">
    <property type="term" value="P:signal transduction"/>
    <property type="evidence" value="ECO:0007669"/>
    <property type="project" value="TreeGrafter"/>
</dbReference>
<keyword evidence="4" id="KW-0808">Transferase</keyword>
<feature type="region of interest" description="Disordered" evidence="11">
    <location>
        <begin position="598"/>
        <end position="630"/>
    </location>
</feature>
<dbReference type="InterPro" id="IPR011009">
    <property type="entry name" value="Kinase-like_dom_sf"/>
</dbReference>
<dbReference type="InterPro" id="IPR050108">
    <property type="entry name" value="CDK"/>
</dbReference>
<dbReference type="SUPFAM" id="SSF56112">
    <property type="entry name" value="Protein kinase-like (PK-like)"/>
    <property type="match status" value="1"/>
</dbReference>
<comment type="catalytic activity">
    <reaction evidence="8">
        <text>L-threonyl-[protein] + ATP = O-phospho-L-threonyl-[protein] + ADP + H(+)</text>
        <dbReference type="Rhea" id="RHEA:46608"/>
        <dbReference type="Rhea" id="RHEA-COMP:11060"/>
        <dbReference type="Rhea" id="RHEA-COMP:11605"/>
        <dbReference type="ChEBI" id="CHEBI:15378"/>
        <dbReference type="ChEBI" id="CHEBI:30013"/>
        <dbReference type="ChEBI" id="CHEBI:30616"/>
        <dbReference type="ChEBI" id="CHEBI:61977"/>
        <dbReference type="ChEBI" id="CHEBI:456216"/>
        <dbReference type="EC" id="2.7.11.22"/>
    </reaction>
</comment>
<dbReference type="WBParaSite" id="MCU_000584-RB">
    <property type="protein sequence ID" value="MCU_000584-RB"/>
    <property type="gene ID" value="MCU_000584"/>
</dbReference>
<dbReference type="PANTHER" id="PTHR24056">
    <property type="entry name" value="CELL DIVISION PROTEIN KINASE"/>
    <property type="match status" value="1"/>
</dbReference>
<keyword evidence="6" id="KW-0418">Kinase</keyword>
<dbReference type="EC" id="2.7.11.22" evidence="2"/>
<feature type="binding site" evidence="10">
    <location>
        <position position="52"/>
    </location>
    <ligand>
        <name>ATP</name>
        <dbReference type="ChEBI" id="CHEBI:30616"/>
    </ligand>
</feature>
<evidence type="ECO:0000256" key="7">
    <source>
        <dbReference type="ARBA" id="ARBA00022840"/>
    </source>
</evidence>
<feature type="compositionally biased region" description="Polar residues" evidence="11">
    <location>
        <begin position="416"/>
        <end position="429"/>
    </location>
</feature>
<dbReference type="Gene3D" id="3.30.200.20">
    <property type="entry name" value="Phosphorylase Kinase, domain 1"/>
    <property type="match status" value="1"/>
</dbReference>
<evidence type="ECO:0000256" key="10">
    <source>
        <dbReference type="PROSITE-ProRule" id="PRU10141"/>
    </source>
</evidence>
<dbReference type="GO" id="GO:0010389">
    <property type="term" value="P:regulation of G2/M transition of mitotic cell cycle"/>
    <property type="evidence" value="ECO:0007669"/>
    <property type="project" value="TreeGrafter"/>
</dbReference>
<evidence type="ECO:0000256" key="5">
    <source>
        <dbReference type="ARBA" id="ARBA00022741"/>
    </source>
</evidence>
<evidence type="ECO:0000256" key="4">
    <source>
        <dbReference type="ARBA" id="ARBA00022679"/>
    </source>
</evidence>
<dbReference type="GO" id="GO:0000082">
    <property type="term" value="P:G1/S transition of mitotic cell cycle"/>
    <property type="evidence" value="ECO:0007669"/>
    <property type="project" value="TreeGrafter"/>
</dbReference>
<evidence type="ECO:0000256" key="6">
    <source>
        <dbReference type="ARBA" id="ARBA00022777"/>
    </source>
</evidence>
<dbReference type="FunFam" id="3.30.200.20:FF:000124">
    <property type="entry name" value="Cyclin-dependent kinase 4"/>
    <property type="match status" value="1"/>
</dbReference>
<feature type="region of interest" description="Disordered" evidence="11">
    <location>
        <begin position="410"/>
        <end position="429"/>
    </location>
</feature>
<dbReference type="GO" id="GO:0005737">
    <property type="term" value="C:cytoplasm"/>
    <property type="evidence" value="ECO:0007669"/>
    <property type="project" value="TreeGrafter"/>
</dbReference>
<evidence type="ECO:0000256" key="3">
    <source>
        <dbReference type="ARBA" id="ARBA00022527"/>
    </source>
</evidence>
<accession>A0A5K3EHJ8</accession>
<sequence>MASTKPNLGLYQSVYENLPFDNRYQPSELLGSGAYGRVYKGFSEEGEIVALKEVTIPADDQGVPLSTLRELAVLKKVQVAKSPYLVQMLDITLRRQDLQTCIFIVFEFVDCDLAHFLSNVPQTGLSLNTIRNLSAQLVKGIEFLHSQRIVHRDLKPANILINEAGTHLKITDFGLSRVLGWESQLTPIVVTLWYRSPEILIQSEYLSPCDIWAAGCIIVELFNLKAIFSGKTELMVLKKIFDILGFPSSHDWPRVSYILKNDFRQLGEKNVLRSKVKTTDMAALDLIERMLTFNPHKRISATEALRMPFFTASLTTTIRDYPHSSSLASHSFTMSSTRGVTAPPINSRSSLRSVGRDSTARSFMPSRHSFIPTVVSSSSVLMATKSQEGCTNGPMTRQRAAALAGDARLTLPTFGPRTTSRRYTQPTRSHTPFVAAPSIVAISEASSESGVATDSTTTISCAATYTPSLRGRQRRTARRRTVMGVEKVKHRGTPESLVVNSAWPSSNTLRQTSTALATSVNVGDEDGRKLNSADPTPLPIVYSHPALNTPTSPVSANKAPSPTECLTISIPSEPDNVCSPPKLLKATNGLMINAHLEQTLPKCPPTPRSPPPSSDSEEDESHADGQSLSGRWCRWREATRSIPDSADPLEDTTLEEVEFDDERDIRRILEVTEAVTYEDETVPPELLSSINSLSSLSDTESTEGCPDEAS</sequence>
<dbReference type="GO" id="GO:0010468">
    <property type="term" value="P:regulation of gene expression"/>
    <property type="evidence" value="ECO:0007669"/>
    <property type="project" value="TreeGrafter"/>
</dbReference>
<dbReference type="FunFam" id="1.10.510.10:FF:000624">
    <property type="entry name" value="Mitogen-activated protein kinase"/>
    <property type="match status" value="1"/>
</dbReference>
<dbReference type="PANTHER" id="PTHR24056:SF472">
    <property type="entry name" value="CYCLIN-DEPENDENT KINASE 4, ISOFORM A"/>
    <property type="match status" value="1"/>
</dbReference>